<evidence type="ECO:0000256" key="2">
    <source>
        <dbReference type="SAM" id="SignalP"/>
    </source>
</evidence>
<feature type="signal peptide" evidence="2">
    <location>
        <begin position="1"/>
        <end position="18"/>
    </location>
</feature>
<gene>
    <name evidence="3" type="ORF">SEMRO_926_G221050.1</name>
</gene>
<feature type="compositionally biased region" description="Low complexity" evidence="1">
    <location>
        <begin position="93"/>
        <end position="119"/>
    </location>
</feature>
<feature type="chain" id="PRO_5040507433" description="Secreted protein" evidence="2">
    <location>
        <begin position="19"/>
        <end position="221"/>
    </location>
</feature>
<evidence type="ECO:0000256" key="1">
    <source>
        <dbReference type="SAM" id="MobiDB-lite"/>
    </source>
</evidence>
<dbReference type="Proteomes" id="UP001153069">
    <property type="component" value="Unassembled WGS sequence"/>
</dbReference>
<dbReference type="EMBL" id="CAICTM010000924">
    <property type="protein sequence ID" value="CAB9518352.1"/>
    <property type="molecule type" value="Genomic_DNA"/>
</dbReference>
<accession>A0A9N8HMR9</accession>
<keyword evidence="4" id="KW-1185">Reference proteome</keyword>
<name>A0A9N8HMR9_9STRA</name>
<proteinExistence type="predicted"/>
<keyword evidence="2" id="KW-0732">Signal</keyword>
<comment type="caution">
    <text evidence="3">The sequence shown here is derived from an EMBL/GenBank/DDBJ whole genome shotgun (WGS) entry which is preliminary data.</text>
</comment>
<evidence type="ECO:0008006" key="5">
    <source>
        <dbReference type="Google" id="ProtNLM"/>
    </source>
</evidence>
<feature type="compositionally biased region" description="Gly residues" evidence="1">
    <location>
        <begin position="62"/>
        <end position="76"/>
    </location>
</feature>
<feature type="compositionally biased region" description="Polar residues" evidence="1">
    <location>
        <begin position="80"/>
        <end position="92"/>
    </location>
</feature>
<feature type="region of interest" description="Disordered" evidence="1">
    <location>
        <begin position="61"/>
        <end position="124"/>
    </location>
</feature>
<evidence type="ECO:0000313" key="3">
    <source>
        <dbReference type="EMBL" id="CAB9518352.1"/>
    </source>
</evidence>
<dbReference type="AlphaFoldDB" id="A0A9N8HMR9"/>
<evidence type="ECO:0000313" key="4">
    <source>
        <dbReference type="Proteomes" id="UP001153069"/>
    </source>
</evidence>
<protein>
    <recommendedName>
        <fullName evidence="5">Secreted protein</fullName>
    </recommendedName>
</protein>
<organism evidence="3 4">
    <name type="scientific">Seminavis robusta</name>
    <dbReference type="NCBI Taxonomy" id="568900"/>
    <lineage>
        <taxon>Eukaryota</taxon>
        <taxon>Sar</taxon>
        <taxon>Stramenopiles</taxon>
        <taxon>Ochrophyta</taxon>
        <taxon>Bacillariophyta</taxon>
        <taxon>Bacillariophyceae</taxon>
        <taxon>Bacillariophycidae</taxon>
        <taxon>Naviculales</taxon>
        <taxon>Naviculaceae</taxon>
        <taxon>Seminavis</taxon>
    </lineage>
</organism>
<reference evidence="3" key="1">
    <citation type="submission" date="2020-06" db="EMBL/GenBank/DDBJ databases">
        <authorList>
            <consortium name="Plant Systems Biology data submission"/>
        </authorList>
    </citation>
    <scope>NUCLEOTIDE SEQUENCE</scope>
    <source>
        <strain evidence="3">D6</strain>
    </source>
</reference>
<sequence length="221" mass="22710">MMKSALFASLIFAPSALASVVIPGGALTLDQVTVWPDCNDPGQETPFQGCKNGADPWSDCSNGGGGGNGNGQGNNGQGNSATDPSPTDPTNVSPTDPTTDASPTTGNNANGNSNGNSNGRRLQGSSPECHKINICHGNAHHWNAITVDRDSLNSNNGHAVANHNNRNRKLPDFLPGAGAIRNPRGAGQGYIDGNCQFVCDTGDCTYDCGGSSHSQVSCLFL</sequence>